<keyword evidence="8" id="KW-1185">Reference proteome</keyword>
<reference evidence="7 8" key="1">
    <citation type="submission" date="2017-03" db="EMBL/GenBank/DDBJ databases">
        <title>Genomes of endolithic fungi from Antarctica.</title>
        <authorList>
            <person name="Coleine C."/>
            <person name="Masonjones S."/>
            <person name="Stajich J.E."/>
        </authorList>
    </citation>
    <scope>NUCLEOTIDE SEQUENCE [LARGE SCALE GENOMIC DNA]</scope>
    <source>
        <strain evidence="7 8">CCFEE 6315</strain>
    </source>
</reference>
<dbReference type="EMBL" id="NAJL01000021">
    <property type="protein sequence ID" value="TKA27767.1"/>
    <property type="molecule type" value="Genomic_DNA"/>
</dbReference>
<evidence type="ECO:0000256" key="5">
    <source>
        <dbReference type="ARBA" id="ARBA00023002"/>
    </source>
</evidence>
<dbReference type="FunFam" id="3.50.50.60:FF:000228">
    <property type="entry name" value="FAD-containing monooxygenase EthA"/>
    <property type="match status" value="1"/>
</dbReference>
<dbReference type="AlphaFoldDB" id="A0A4U0TZ79"/>
<dbReference type="GO" id="GO:0050661">
    <property type="term" value="F:NADP binding"/>
    <property type="evidence" value="ECO:0007669"/>
    <property type="project" value="InterPro"/>
</dbReference>
<dbReference type="InterPro" id="IPR051820">
    <property type="entry name" value="FAD-binding_MO"/>
</dbReference>
<dbReference type="PANTHER" id="PTHR43872:SF1">
    <property type="entry name" value="MONOOXYGENASE, PUTATIVE (AFU_ORTHOLOGUE AFUA_8G02570)-RELATED"/>
    <property type="match status" value="1"/>
</dbReference>
<name>A0A4U0TZ79_9PEZI</name>
<keyword evidence="5" id="KW-0560">Oxidoreductase</keyword>
<dbReference type="GO" id="GO:0004499">
    <property type="term" value="F:N,N-dimethylaniline monooxygenase activity"/>
    <property type="evidence" value="ECO:0007669"/>
    <property type="project" value="InterPro"/>
</dbReference>
<dbReference type="Gene3D" id="3.50.50.60">
    <property type="entry name" value="FAD/NAD(P)-binding domain"/>
    <property type="match status" value="2"/>
</dbReference>
<sequence>MAADKAIHDYDVVIVGAGISGINFAYRIQEQCPNLSYCILEGRHEIGGTWSLFKYPGIRSDSDLYTFGFSWRPWEEQSSIADGSRIINYMKESAAMYGIDKKIDYNHYVDHANYSSTSKKWSIDVTANGNEQKKYRCKFFLLCTGYYDYHEPLKSPIPGIENFKGTVAHPQFWDTEMDYDNKNVVIVGSGATAITLLPNLTPRANHVTILQRSPSYVLSQPKEDKLEKLIRACTWWSKPLEHKLIRWKWLLVPFLVSQFSYKFPLRARKIVSDVIQKQLPPSVSRDPHFNPSYNPFEQRVCFCPDGDFYQALREGKGSIETGVVDTVTADTIKLVNGKELHPDIIVTATGLKLRFAGGISVSVDGENYNFADKFIWKGQMLEDLPNAAFVVGYVDASWTLGADATAQLICRMMNQMRKENVVEVIPRRTEEEKKYMTEEPLLKLQSTYVKKGKSALPKAGNSGQWRARSFYYKDIMMAWFGDIKTGTEWNKMLV</sequence>
<evidence type="ECO:0000313" key="8">
    <source>
        <dbReference type="Proteomes" id="UP000308549"/>
    </source>
</evidence>
<dbReference type="PANTHER" id="PTHR43872">
    <property type="entry name" value="MONOOXYGENASE, PUTATIVE (AFU_ORTHOLOGUE AFUA_8G02570)-RELATED"/>
    <property type="match status" value="1"/>
</dbReference>
<comment type="cofactor">
    <cofactor evidence="1">
        <name>FAD</name>
        <dbReference type="ChEBI" id="CHEBI:57692"/>
    </cofactor>
</comment>
<dbReference type="OrthoDB" id="66881at2759"/>
<evidence type="ECO:0000256" key="4">
    <source>
        <dbReference type="ARBA" id="ARBA00022857"/>
    </source>
</evidence>
<evidence type="ECO:0000313" key="7">
    <source>
        <dbReference type="EMBL" id="TKA27767.1"/>
    </source>
</evidence>
<dbReference type="GO" id="GO:0050660">
    <property type="term" value="F:flavin adenine dinucleotide binding"/>
    <property type="evidence" value="ECO:0007669"/>
    <property type="project" value="InterPro"/>
</dbReference>
<keyword evidence="4" id="KW-0521">NADP</keyword>
<evidence type="ECO:0000256" key="3">
    <source>
        <dbReference type="ARBA" id="ARBA00022827"/>
    </source>
</evidence>
<gene>
    <name evidence="7" type="ORF">B0A50_04868</name>
</gene>
<accession>A0A4U0TZ79</accession>
<keyword evidence="6" id="KW-0503">Monooxygenase</keyword>
<keyword evidence="2" id="KW-0285">Flavoprotein</keyword>
<organism evidence="7 8">
    <name type="scientific">Salinomyces thailandicus</name>
    <dbReference type="NCBI Taxonomy" id="706561"/>
    <lineage>
        <taxon>Eukaryota</taxon>
        <taxon>Fungi</taxon>
        <taxon>Dikarya</taxon>
        <taxon>Ascomycota</taxon>
        <taxon>Pezizomycotina</taxon>
        <taxon>Dothideomycetes</taxon>
        <taxon>Dothideomycetidae</taxon>
        <taxon>Mycosphaerellales</taxon>
        <taxon>Teratosphaeriaceae</taxon>
        <taxon>Salinomyces</taxon>
    </lineage>
</organism>
<dbReference type="InterPro" id="IPR020946">
    <property type="entry name" value="Flavin_mOase-like"/>
</dbReference>
<dbReference type="SUPFAM" id="SSF51905">
    <property type="entry name" value="FAD/NAD(P)-binding domain"/>
    <property type="match status" value="2"/>
</dbReference>
<evidence type="ECO:0008006" key="9">
    <source>
        <dbReference type="Google" id="ProtNLM"/>
    </source>
</evidence>
<dbReference type="Pfam" id="PF00743">
    <property type="entry name" value="FMO-like"/>
    <property type="match status" value="1"/>
</dbReference>
<evidence type="ECO:0000256" key="2">
    <source>
        <dbReference type="ARBA" id="ARBA00022630"/>
    </source>
</evidence>
<comment type="caution">
    <text evidence="7">The sequence shown here is derived from an EMBL/GenBank/DDBJ whole genome shotgun (WGS) entry which is preliminary data.</text>
</comment>
<proteinExistence type="predicted"/>
<evidence type="ECO:0000256" key="6">
    <source>
        <dbReference type="ARBA" id="ARBA00023033"/>
    </source>
</evidence>
<dbReference type="InterPro" id="IPR036188">
    <property type="entry name" value="FAD/NAD-bd_sf"/>
</dbReference>
<protein>
    <recommendedName>
        <fullName evidence="9">Monooxygenase</fullName>
    </recommendedName>
</protein>
<evidence type="ECO:0000256" key="1">
    <source>
        <dbReference type="ARBA" id="ARBA00001974"/>
    </source>
</evidence>
<dbReference type="Proteomes" id="UP000308549">
    <property type="component" value="Unassembled WGS sequence"/>
</dbReference>
<keyword evidence="3" id="KW-0274">FAD</keyword>